<comment type="subcellular location">
    <subcellularLocation>
        <location evidence="1">Periplasm</location>
    </subcellularLocation>
</comment>
<dbReference type="SUPFAM" id="SSF74650">
    <property type="entry name" value="Galactose mutarotase-like"/>
    <property type="match status" value="1"/>
</dbReference>
<dbReference type="EMBL" id="BMGG01000004">
    <property type="protein sequence ID" value="GGC63691.1"/>
    <property type="molecule type" value="Genomic_DNA"/>
</dbReference>
<feature type="region of interest" description="Disordered" evidence="6">
    <location>
        <begin position="30"/>
        <end position="49"/>
    </location>
</feature>
<evidence type="ECO:0000256" key="2">
    <source>
        <dbReference type="ARBA" id="ARBA00005001"/>
    </source>
</evidence>
<evidence type="ECO:0000313" key="10">
    <source>
        <dbReference type="Proteomes" id="UP000637002"/>
    </source>
</evidence>
<dbReference type="Pfam" id="PF04349">
    <property type="entry name" value="MdoG"/>
    <property type="match status" value="1"/>
</dbReference>
<dbReference type="InterPro" id="IPR014756">
    <property type="entry name" value="Ig_E-set"/>
</dbReference>
<accession>A0A916XDH9</accession>
<dbReference type="Gene3D" id="2.60.40.10">
    <property type="entry name" value="Immunoglobulins"/>
    <property type="match status" value="1"/>
</dbReference>
<gene>
    <name evidence="9" type="primary">mdoG</name>
    <name evidence="9" type="ORF">GCM10010994_22820</name>
</gene>
<keyword evidence="10" id="KW-1185">Reference proteome</keyword>
<dbReference type="PIRSF" id="PIRSF006281">
    <property type="entry name" value="MdoG"/>
    <property type="match status" value="1"/>
</dbReference>
<dbReference type="InterPro" id="IPR013783">
    <property type="entry name" value="Ig-like_fold"/>
</dbReference>
<dbReference type="PANTHER" id="PTHR30504:SF2">
    <property type="entry name" value="GLUCANS BIOSYNTHESIS PROTEIN G"/>
    <property type="match status" value="1"/>
</dbReference>
<evidence type="ECO:0000256" key="5">
    <source>
        <dbReference type="ARBA" id="ARBA00022764"/>
    </source>
</evidence>
<dbReference type="GO" id="GO:0030288">
    <property type="term" value="C:outer membrane-bounded periplasmic space"/>
    <property type="evidence" value="ECO:0007669"/>
    <property type="project" value="TreeGrafter"/>
</dbReference>
<evidence type="ECO:0000256" key="6">
    <source>
        <dbReference type="SAM" id="MobiDB-lite"/>
    </source>
</evidence>
<dbReference type="InterPro" id="IPR014438">
    <property type="entry name" value="Glucan_biosyn_MdoG/MdoD"/>
</dbReference>
<dbReference type="GO" id="GO:0030246">
    <property type="term" value="F:carbohydrate binding"/>
    <property type="evidence" value="ECO:0007669"/>
    <property type="project" value="InterPro"/>
</dbReference>
<dbReference type="InterPro" id="IPR006311">
    <property type="entry name" value="TAT_signal"/>
</dbReference>
<dbReference type="FunFam" id="2.70.98.10:FF:000001">
    <property type="entry name" value="Glucans biosynthesis protein G"/>
    <property type="match status" value="1"/>
</dbReference>
<comment type="pathway">
    <text evidence="2">Glycan metabolism; osmoregulated periplasmic glucan (OPG) biosynthesis.</text>
</comment>
<feature type="signal peptide" evidence="7">
    <location>
        <begin position="1"/>
        <end position="28"/>
    </location>
</feature>
<organism evidence="9 10">
    <name type="scientific">Chelatococcus reniformis</name>
    <dbReference type="NCBI Taxonomy" id="1494448"/>
    <lineage>
        <taxon>Bacteria</taxon>
        <taxon>Pseudomonadati</taxon>
        <taxon>Pseudomonadota</taxon>
        <taxon>Alphaproteobacteria</taxon>
        <taxon>Hyphomicrobiales</taxon>
        <taxon>Chelatococcaceae</taxon>
        <taxon>Chelatococcus</taxon>
    </lineage>
</organism>
<dbReference type="InterPro" id="IPR014718">
    <property type="entry name" value="GH-type_carb-bd"/>
</dbReference>
<evidence type="ECO:0000259" key="8">
    <source>
        <dbReference type="Pfam" id="PF04349"/>
    </source>
</evidence>
<feature type="chain" id="PRO_5036919978" evidence="7">
    <location>
        <begin position="29"/>
        <end position="534"/>
    </location>
</feature>
<keyword evidence="5" id="KW-0574">Periplasm</keyword>
<evidence type="ECO:0000256" key="1">
    <source>
        <dbReference type="ARBA" id="ARBA00004418"/>
    </source>
</evidence>
<protein>
    <submittedName>
        <fullName evidence="9">Glucans biosynthesis protein G</fullName>
    </submittedName>
</protein>
<feature type="domain" description="Glucan biosynthesis periplasmic MdoG C-terminal" evidence="8">
    <location>
        <begin position="50"/>
        <end position="528"/>
    </location>
</feature>
<dbReference type="PANTHER" id="PTHR30504">
    <property type="entry name" value="GLUCANS BIOSYNTHESIS PROTEIN"/>
    <property type="match status" value="1"/>
</dbReference>
<dbReference type="InterPro" id="IPR011013">
    <property type="entry name" value="Gal_mutarotase_sf_dom"/>
</dbReference>
<dbReference type="InterPro" id="IPR007444">
    <property type="entry name" value="Glucan_biosyn_MdoG_C"/>
</dbReference>
<dbReference type="SUPFAM" id="SSF81296">
    <property type="entry name" value="E set domains"/>
    <property type="match status" value="1"/>
</dbReference>
<dbReference type="GO" id="GO:0051274">
    <property type="term" value="P:beta-glucan biosynthetic process"/>
    <property type="evidence" value="ECO:0007669"/>
    <property type="project" value="TreeGrafter"/>
</dbReference>
<dbReference type="Gene3D" id="2.70.98.10">
    <property type="match status" value="1"/>
</dbReference>
<evidence type="ECO:0000313" key="9">
    <source>
        <dbReference type="EMBL" id="GGC63691.1"/>
    </source>
</evidence>
<reference evidence="9" key="2">
    <citation type="submission" date="2020-09" db="EMBL/GenBank/DDBJ databases">
        <authorList>
            <person name="Sun Q."/>
            <person name="Zhou Y."/>
        </authorList>
    </citation>
    <scope>NUCLEOTIDE SEQUENCE</scope>
    <source>
        <strain evidence="9">CGMCC 1.12919</strain>
    </source>
</reference>
<keyword evidence="4 7" id="KW-0732">Signal</keyword>
<dbReference type="AlphaFoldDB" id="A0A916XDH9"/>
<dbReference type="Proteomes" id="UP000637002">
    <property type="component" value="Unassembled WGS sequence"/>
</dbReference>
<dbReference type="GO" id="GO:0003824">
    <property type="term" value="F:catalytic activity"/>
    <property type="evidence" value="ECO:0007669"/>
    <property type="project" value="InterPro"/>
</dbReference>
<reference evidence="9" key="1">
    <citation type="journal article" date="2014" name="Int. J. Syst. Evol. Microbiol.">
        <title>Complete genome sequence of Corynebacterium casei LMG S-19264T (=DSM 44701T), isolated from a smear-ripened cheese.</title>
        <authorList>
            <consortium name="US DOE Joint Genome Institute (JGI-PGF)"/>
            <person name="Walter F."/>
            <person name="Albersmeier A."/>
            <person name="Kalinowski J."/>
            <person name="Ruckert C."/>
        </authorList>
    </citation>
    <scope>NUCLEOTIDE SEQUENCE</scope>
    <source>
        <strain evidence="9">CGMCC 1.12919</strain>
    </source>
</reference>
<comment type="caution">
    <text evidence="9">The sequence shown here is derived from an EMBL/GenBank/DDBJ whole genome shotgun (WGS) entry which is preliminary data.</text>
</comment>
<comment type="similarity">
    <text evidence="3">Belongs to the OpgD/OpgG family.</text>
</comment>
<dbReference type="PROSITE" id="PS51318">
    <property type="entry name" value="TAT"/>
    <property type="match status" value="1"/>
</dbReference>
<dbReference type="RefSeq" id="WP_188609301.1">
    <property type="nucleotide sequence ID" value="NZ_BMGG01000004.1"/>
</dbReference>
<sequence>MSVLSRRHFIEGLAALVSLAASAAAAQAQGTHAPARPDAQPPAGPAIKPFGYDDVIRRARELSMVPYEDRPNPLPEALAKLDFDAWRDIRFRTDKALLASSNTPFRMQMFHPGFLFQRPVIVNVVRDGIATPVPYSAQLFDYGRNKFDKPLPVNVGFAGLRLHYPLNNPTVNDELISFLGASYFRFLGRGQVYGLSARGLAIGIGGQEEFPAFREFWVDVQPGGESRAVVYALLDGPSVTGAYQFNIYPANETVVDAVATVFPRKPIAKLGIAPLTSMFFIGENDRRFIDDYRPEVHDSDGLLIHSGTGEWIWRPLRNPKELAVSSFMESNVRGFGLIQRDRIFEHYEDLDIAYELRPGYWVEPRGQWGEGHVELVELPTTDETNDNIVVAWVPKSQAEPGQTLVYRYAIRAVTDTQALHPGGIAINSYQSAPKALGSAEVVKPNTRRLMVDFNGGELPYWLKDPSKVQVDASISSGRIIRTFIVPNPKTEGFRAGIDIEAPPGQTVDVRVFLRAGTKALTETWIFPWRADGAA</sequence>
<evidence type="ECO:0000256" key="4">
    <source>
        <dbReference type="ARBA" id="ARBA00022729"/>
    </source>
</evidence>
<proteinExistence type="inferred from homology"/>
<evidence type="ECO:0000256" key="3">
    <source>
        <dbReference type="ARBA" id="ARBA00009284"/>
    </source>
</evidence>
<name>A0A916XDH9_9HYPH</name>
<evidence type="ECO:0000256" key="7">
    <source>
        <dbReference type="SAM" id="SignalP"/>
    </source>
</evidence>